<gene>
    <name evidence="2" type="ORF">GM921_13265</name>
</gene>
<accession>A0A923E1D3</accession>
<feature type="signal peptide" evidence="1">
    <location>
        <begin position="1"/>
        <end position="19"/>
    </location>
</feature>
<evidence type="ECO:0008006" key="4">
    <source>
        <dbReference type="Google" id="ProtNLM"/>
    </source>
</evidence>
<proteinExistence type="predicted"/>
<evidence type="ECO:0000313" key="3">
    <source>
        <dbReference type="Proteomes" id="UP000601055"/>
    </source>
</evidence>
<dbReference type="AlphaFoldDB" id="A0A923E1D3"/>
<name>A0A923E1D3_9SPHI</name>
<sequence>MNKICLTLVCLFLVAISNAQNVNSGPQDVPQPVSAINISVFNVDETSADEFFEDADRNERRGDLNEALILFGKAAFEYNNDKKFSRYGASLLRMSNVHLLLLHYVEAEQVVLNAALKTYSRIGSKSGQMASYNQLGKIYFAANKLTQSLWFYTQQGILAQQLKNNTSYIDSVLGIALVKIKKKEYNLATKDVNRAELLAKNAKITQFAQQIKTSRSTIAEKQNSKK</sequence>
<evidence type="ECO:0000256" key="1">
    <source>
        <dbReference type="SAM" id="SignalP"/>
    </source>
</evidence>
<feature type="chain" id="PRO_5037634087" description="Tetratricopeptide repeat-containing protein" evidence="1">
    <location>
        <begin position="20"/>
        <end position="226"/>
    </location>
</feature>
<keyword evidence="3" id="KW-1185">Reference proteome</keyword>
<dbReference type="InterPro" id="IPR011990">
    <property type="entry name" value="TPR-like_helical_dom_sf"/>
</dbReference>
<dbReference type="Gene3D" id="1.25.40.10">
    <property type="entry name" value="Tetratricopeptide repeat domain"/>
    <property type="match status" value="1"/>
</dbReference>
<evidence type="ECO:0000313" key="2">
    <source>
        <dbReference type="EMBL" id="MBB2146465.1"/>
    </source>
</evidence>
<dbReference type="EMBL" id="WNXD01000002">
    <property type="protein sequence ID" value="MBB2146465.1"/>
    <property type="molecule type" value="Genomic_DNA"/>
</dbReference>
<comment type="caution">
    <text evidence="2">The sequence shown here is derived from an EMBL/GenBank/DDBJ whole genome shotgun (WGS) entry which is preliminary data.</text>
</comment>
<dbReference type="Proteomes" id="UP000601055">
    <property type="component" value="Unassembled WGS sequence"/>
</dbReference>
<organism evidence="2 3">
    <name type="scientific">Pedobacter planticolens</name>
    <dbReference type="NCBI Taxonomy" id="2679964"/>
    <lineage>
        <taxon>Bacteria</taxon>
        <taxon>Pseudomonadati</taxon>
        <taxon>Bacteroidota</taxon>
        <taxon>Sphingobacteriia</taxon>
        <taxon>Sphingobacteriales</taxon>
        <taxon>Sphingobacteriaceae</taxon>
        <taxon>Pedobacter</taxon>
    </lineage>
</organism>
<dbReference type="RefSeq" id="WP_182923119.1">
    <property type="nucleotide sequence ID" value="NZ_WNXD01000002.1"/>
</dbReference>
<reference evidence="2" key="1">
    <citation type="submission" date="2019-11" db="EMBL/GenBank/DDBJ databases">
        <title>Description of Pedobacter sp. LMG 31464T.</title>
        <authorList>
            <person name="Carlier A."/>
            <person name="Qi S."/>
            <person name="Vandamme P."/>
        </authorList>
    </citation>
    <scope>NUCLEOTIDE SEQUENCE</scope>
    <source>
        <strain evidence="2">LMG 31464</strain>
    </source>
</reference>
<dbReference type="SUPFAM" id="SSF48452">
    <property type="entry name" value="TPR-like"/>
    <property type="match status" value="1"/>
</dbReference>
<keyword evidence="1" id="KW-0732">Signal</keyword>
<protein>
    <recommendedName>
        <fullName evidence="4">Tetratricopeptide repeat-containing protein</fullName>
    </recommendedName>
</protein>